<gene>
    <name evidence="2" type="ORF">K435DRAFT_960625</name>
</gene>
<organism evidence="2 3">
    <name type="scientific">Dendrothele bispora (strain CBS 962.96)</name>
    <dbReference type="NCBI Taxonomy" id="1314807"/>
    <lineage>
        <taxon>Eukaryota</taxon>
        <taxon>Fungi</taxon>
        <taxon>Dikarya</taxon>
        <taxon>Basidiomycota</taxon>
        <taxon>Agaricomycotina</taxon>
        <taxon>Agaricomycetes</taxon>
        <taxon>Agaricomycetidae</taxon>
        <taxon>Agaricales</taxon>
        <taxon>Agaricales incertae sedis</taxon>
        <taxon>Dendrothele</taxon>
    </lineage>
</organism>
<keyword evidence="1" id="KW-0472">Membrane</keyword>
<proteinExistence type="predicted"/>
<feature type="transmembrane region" description="Helical" evidence="1">
    <location>
        <begin position="58"/>
        <end position="75"/>
    </location>
</feature>
<dbReference type="AlphaFoldDB" id="A0A4S8MTA6"/>
<protein>
    <submittedName>
        <fullName evidence="2">Uncharacterized protein</fullName>
    </submittedName>
</protein>
<dbReference type="EMBL" id="ML179043">
    <property type="protein sequence ID" value="THV06397.1"/>
    <property type="molecule type" value="Genomic_DNA"/>
</dbReference>
<name>A0A4S8MTA6_DENBC</name>
<accession>A0A4S8MTA6</accession>
<sequence length="122" mass="13524">MAWAIGTGNCSDMDKAVERIWEFVTGNGEWIVTVCVFFSLFSFDRVFFAVLSPPDSSVFAIVLIGNSFLPLSPFLDDSTRTSGIYSSRVESLAANLKAYESIIKSVNLTQEQLEELKKAQNV</sequence>
<dbReference type="OrthoDB" id="1274115at2759"/>
<evidence type="ECO:0000313" key="2">
    <source>
        <dbReference type="EMBL" id="THV06397.1"/>
    </source>
</evidence>
<keyword evidence="1" id="KW-1133">Transmembrane helix</keyword>
<evidence type="ECO:0000313" key="3">
    <source>
        <dbReference type="Proteomes" id="UP000297245"/>
    </source>
</evidence>
<keyword evidence="1" id="KW-0812">Transmembrane</keyword>
<feature type="transmembrane region" description="Helical" evidence="1">
    <location>
        <begin position="30"/>
        <end position="51"/>
    </location>
</feature>
<keyword evidence="3" id="KW-1185">Reference proteome</keyword>
<reference evidence="2 3" key="1">
    <citation type="journal article" date="2019" name="Nat. Ecol. Evol.">
        <title>Megaphylogeny resolves global patterns of mushroom evolution.</title>
        <authorList>
            <person name="Varga T."/>
            <person name="Krizsan K."/>
            <person name="Foldi C."/>
            <person name="Dima B."/>
            <person name="Sanchez-Garcia M."/>
            <person name="Sanchez-Ramirez S."/>
            <person name="Szollosi G.J."/>
            <person name="Szarkandi J.G."/>
            <person name="Papp V."/>
            <person name="Albert L."/>
            <person name="Andreopoulos W."/>
            <person name="Angelini C."/>
            <person name="Antonin V."/>
            <person name="Barry K.W."/>
            <person name="Bougher N.L."/>
            <person name="Buchanan P."/>
            <person name="Buyck B."/>
            <person name="Bense V."/>
            <person name="Catcheside P."/>
            <person name="Chovatia M."/>
            <person name="Cooper J."/>
            <person name="Damon W."/>
            <person name="Desjardin D."/>
            <person name="Finy P."/>
            <person name="Geml J."/>
            <person name="Haridas S."/>
            <person name="Hughes K."/>
            <person name="Justo A."/>
            <person name="Karasinski D."/>
            <person name="Kautmanova I."/>
            <person name="Kiss B."/>
            <person name="Kocsube S."/>
            <person name="Kotiranta H."/>
            <person name="LaButti K.M."/>
            <person name="Lechner B.E."/>
            <person name="Liimatainen K."/>
            <person name="Lipzen A."/>
            <person name="Lukacs Z."/>
            <person name="Mihaltcheva S."/>
            <person name="Morgado L.N."/>
            <person name="Niskanen T."/>
            <person name="Noordeloos M.E."/>
            <person name="Ohm R.A."/>
            <person name="Ortiz-Santana B."/>
            <person name="Ovrebo C."/>
            <person name="Racz N."/>
            <person name="Riley R."/>
            <person name="Savchenko A."/>
            <person name="Shiryaev A."/>
            <person name="Soop K."/>
            <person name="Spirin V."/>
            <person name="Szebenyi C."/>
            <person name="Tomsovsky M."/>
            <person name="Tulloss R.E."/>
            <person name="Uehling J."/>
            <person name="Grigoriev I.V."/>
            <person name="Vagvolgyi C."/>
            <person name="Papp T."/>
            <person name="Martin F.M."/>
            <person name="Miettinen O."/>
            <person name="Hibbett D.S."/>
            <person name="Nagy L.G."/>
        </authorList>
    </citation>
    <scope>NUCLEOTIDE SEQUENCE [LARGE SCALE GENOMIC DNA]</scope>
    <source>
        <strain evidence="2 3">CBS 962.96</strain>
    </source>
</reference>
<evidence type="ECO:0000256" key="1">
    <source>
        <dbReference type="SAM" id="Phobius"/>
    </source>
</evidence>
<dbReference type="Proteomes" id="UP000297245">
    <property type="component" value="Unassembled WGS sequence"/>
</dbReference>